<name>A0A3M7MD91_9PLEO</name>
<keyword evidence="2" id="KW-1185">Reference proteome</keyword>
<dbReference type="PANTHER" id="PTHR42085">
    <property type="entry name" value="F-BOX DOMAIN-CONTAINING PROTEIN"/>
    <property type="match status" value="1"/>
</dbReference>
<reference evidence="1 2" key="1">
    <citation type="journal article" date="2014" name="PLoS ONE">
        <title>De novo Genome Assembly of the Fungal Plant Pathogen Pyrenophora semeniperda.</title>
        <authorList>
            <person name="Soliai M.M."/>
            <person name="Meyer S.E."/>
            <person name="Udall J.A."/>
            <person name="Elzinga D.E."/>
            <person name="Hermansen R.A."/>
            <person name="Bodily P.M."/>
            <person name="Hart A.A."/>
            <person name="Coleman C.E."/>
        </authorList>
    </citation>
    <scope>NUCLEOTIDE SEQUENCE [LARGE SCALE GENOMIC DNA]</scope>
    <source>
        <strain evidence="1 2">CCB06</strain>
        <tissue evidence="1">Mycelium</tissue>
    </source>
</reference>
<accession>A0A3M7MD91</accession>
<evidence type="ECO:0000313" key="2">
    <source>
        <dbReference type="Proteomes" id="UP000265663"/>
    </source>
</evidence>
<dbReference type="OrthoDB" id="4790878at2759"/>
<dbReference type="Proteomes" id="UP000265663">
    <property type="component" value="Unassembled WGS sequence"/>
</dbReference>
<evidence type="ECO:0000313" key="1">
    <source>
        <dbReference type="EMBL" id="RMZ72465.1"/>
    </source>
</evidence>
<gene>
    <name evidence="1" type="ORF">GMOD_00007458</name>
</gene>
<protein>
    <submittedName>
        <fullName evidence="1">Uncharacterized protein</fullName>
    </submittedName>
</protein>
<organism evidence="1 2">
    <name type="scientific">Pyrenophora seminiperda CCB06</name>
    <dbReference type="NCBI Taxonomy" id="1302712"/>
    <lineage>
        <taxon>Eukaryota</taxon>
        <taxon>Fungi</taxon>
        <taxon>Dikarya</taxon>
        <taxon>Ascomycota</taxon>
        <taxon>Pezizomycotina</taxon>
        <taxon>Dothideomycetes</taxon>
        <taxon>Pleosporomycetidae</taxon>
        <taxon>Pleosporales</taxon>
        <taxon>Pleosporineae</taxon>
        <taxon>Pleosporaceae</taxon>
        <taxon>Pyrenophora</taxon>
    </lineage>
</organism>
<proteinExistence type="predicted"/>
<sequence>MTPTAAQENTSGVLRAGAQAFTPRVNSSTCLPEELRDQIYGYVLTADKDLGFIYRLAPLYRRDPVFTPRVNPFTRLPGELRNQIYGYVLTADKGLEFIHRLASLSRRRDKYSENKSFFKERGQQINKTTPVGDFNQLKFVCRLFYAETACLEIKLNSILFDSADYNFYGYKVIGAAQVFNLFTSSCGPAKAAWLTQVEMSHHTCQCFFKDEPTQWLEKFEGVEEFCRANPQCTIKYFVFDFQPPYNKPTFQMLTGFMSQGFQIGYVMRRQQFEEFYRNVRFVEDPSQHVANVEPIFSADLPNFRIFPRRGTVIHDEFKAAFAQRIPLSTEWYKRCIDLCEDWITNGLQV</sequence>
<dbReference type="InterPro" id="IPR038883">
    <property type="entry name" value="AN11006-like"/>
</dbReference>
<dbReference type="AlphaFoldDB" id="A0A3M7MD91"/>
<dbReference type="PANTHER" id="PTHR42085:SF1">
    <property type="entry name" value="F-BOX DOMAIN-CONTAINING PROTEIN"/>
    <property type="match status" value="1"/>
</dbReference>
<dbReference type="EMBL" id="KE747833">
    <property type="protein sequence ID" value="RMZ72465.1"/>
    <property type="molecule type" value="Genomic_DNA"/>
</dbReference>